<dbReference type="GO" id="GO:0016811">
    <property type="term" value="F:hydrolase activity, acting on carbon-nitrogen (but not peptide) bonds, in linear amides"/>
    <property type="evidence" value="ECO:0007669"/>
    <property type="project" value="TreeGrafter"/>
</dbReference>
<dbReference type="AlphaFoldDB" id="A0A1F5G2E9"/>
<name>A0A1F5G2E9_9BACT</name>
<accession>A0A1F5G2E9</accession>
<dbReference type="EMBL" id="MFAT01000050">
    <property type="protein sequence ID" value="OGD85974.1"/>
    <property type="molecule type" value="Genomic_DNA"/>
</dbReference>
<dbReference type="SUPFAM" id="SSF102588">
    <property type="entry name" value="LmbE-like"/>
    <property type="match status" value="1"/>
</dbReference>
<reference evidence="1 2" key="1">
    <citation type="journal article" date="2016" name="Nat. Commun.">
        <title>Thousands of microbial genomes shed light on interconnected biogeochemical processes in an aquifer system.</title>
        <authorList>
            <person name="Anantharaman K."/>
            <person name="Brown C.T."/>
            <person name="Hug L.A."/>
            <person name="Sharon I."/>
            <person name="Castelle C.J."/>
            <person name="Probst A.J."/>
            <person name="Thomas B.C."/>
            <person name="Singh A."/>
            <person name="Wilkins M.J."/>
            <person name="Karaoz U."/>
            <person name="Brodie E.L."/>
            <person name="Williams K.H."/>
            <person name="Hubbard S.S."/>
            <person name="Banfield J.F."/>
        </authorList>
    </citation>
    <scope>NUCLEOTIDE SEQUENCE [LARGE SCALE GENOMIC DNA]</scope>
</reference>
<comment type="caution">
    <text evidence="1">The sequence shown here is derived from an EMBL/GenBank/DDBJ whole genome shotgun (WGS) entry which is preliminary data.</text>
</comment>
<dbReference type="Pfam" id="PF02585">
    <property type="entry name" value="PIG-L"/>
    <property type="match status" value="1"/>
</dbReference>
<dbReference type="PANTHER" id="PTHR12993:SF11">
    <property type="entry name" value="N-ACETYLGLUCOSAMINYL-PHOSPHATIDYLINOSITOL DE-N-ACETYLASE"/>
    <property type="match status" value="1"/>
</dbReference>
<dbReference type="InterPro" id="IPR024078">
    <property type="entry name" value="LmbE-like_dom_sf"/>
</dbReference>
<dbReference type="InterPro" id="IPR003737">
    <property type="entry name" value="GlcNAc_PI_deacetylase-related"/>
</dbReference>
<dbReference type="Proteomes" id="UP000176317">
    <property type="component" value="Unassembled WGS sequence"/>
</dbReference>
<dbReference type="Gene3D" id="3.40.50.10320">
    <property type="entry name" value="LmbE-like"/>
    <property type="match status" value="1"/>
</dbReference>
<evidence type="ECO:0000313" key="1">
    <source>
        <dbReference type="EMBL" id="OGD85974.1"/>
    </source>
</evidence>
<organism evidence="1 2">
    <name type="scientific">Candidatus Curtissbacteria bacterium RBG_13_35_7</name>
    <dbReference type="NCBI Taxonomy" id="1797705"/>
    <lineage>
        <taxon>Bacteria</taxon>
        <taxon>Candidatus Curtissiibacteriota</taxon>
    </lineage>
</organism>
<proteinExistence type="predicted"/>
<evidence type="ECO:0008006" key="3">
    <source>
        <dbReference type="Google" id="ProtNLM"/>
    </source>
</evidence>
<sequence length="227" mass="25987">MHFKTQNNLKSIIKHGPVVAIFAHPDDEAFGPAGTLTKLAKNHDVYVLCATKGEEGGDHKRLAQIRASELQKSAKIIGIKKVFFLGFIDGTLSNSLYHKLAQTIEKRLRIIKPQTIITFEPRGISGHIDHITISMVTSYVFYRLDFTKTMLQHCITEKSRKVVGDYFIYFPPGYKTSKIDLIVNVENEWDIKLKAMMAHKSQIGDAKRILKRHQKFPKEEYFLVTQK</sequence>
<protein>
    <recommendedName>
        <fullName evidence="3">GlcNAc-PI de-N-acetylase</fullName>
    </recommendedName>
</protein>
<evidence type="ECO:0000313" key="2">
    <source>
        <dbReference type="Proteomes" id="UP000176317"/>
    </source>
</evidence>
<dbReference type="PANTHER" id="PTHR12993">
    <property type="entry name" value="N-ACETYLGLUCOSAMINYL-PHOSPHATIDYLINOSITOL DE-N-ACETYLASE-RELATED"/>
    <property type="match status" value="1"/>
</dbReference>
<gene>
    <name evidence="1" type="ORF">A2164_00520</name>
</gene>